<reference evidence="8" key="1">
    <citation type="submission" date="2024-02" db="UniProtKB">
        <authorList>
            <consortium name="WormBaseParasite"/>
        </authorList>
    </citation>
    <scope>IDENTIFICATION</scope>
</reference>
<accession>A0AAF3F6B0</accession>
<evidence type="ECO:0000313" key="8">
    <source>
        <dbReference type="WBParaSite" id="MBELARI_LOCUS21183"/>
    </source>
</evidence>
<dbReference type="Proteomes" id="UP000887575">
    <property type="component" value="Unassembled WGS sequence"/>
</dbReference>
<evidence type="ECO:0000256" key="4">
    <source>
        <dbReference type="ARBA" id="ARBA00022989"/>
    </source>
</evidence>
<keyword evidence="7" id="KW-1185">Reference proteome</keyword>
<evidence type="ECO:0000256" key="6">
    <source>
        <dbReference type="SAM" id="Phobius"/>
    </source>
</evidence>
<proteinExistence type="inferred from homology"/>
<comment type="subcellular location">
    <subcellularLocation>
        <location evidence="1">Membrane</location>
    </subcellularLocation>
</comment>
<comment type="similarity">
    <text evidence="2">Belongs to the UPF0057 (PMP3) family.</text>
</comment>
<evidence type="ECO:0000256" key="5">
    <source>
        <dbReference type="ARBA" id="ARBA00023136"/>
    </source>
</evidence>
<name>A0AAF3F6B0_9BILA</name>
<evidence type="ECO:0000313" key="7">
    <source>
        <dbReference type="Proteomes" id="UP000887575"/>
    </source>
</evidence>
<evidence type="ECO:0000256" key="1">
    <source>
        <dbReference type="ARBA" id="ARBA00004370"/>
    </source>
</evidence>
<dbReference type="AlphaFoldDB" id="A0AAF3F6B0"/>
<dbReference type="WBParaSite" id="MBELARI_LOCUS21183">
    <property type="protein sequence ID" value="MBELARI_LOCUS21183"/>
    <property type="gene ID" value="MBELARI_LOCUS21183"/>
</dbReference>
<dbReference type="InterPro" id="IPR000612">
    <property type="entry name" value="PMP3"/>
</dbReference>
<sequence>MSEKVGGPPVDVSSHGQVFVIDNRTRDEWCKIVVLIVLIAIFPPAAVAVQANQCNVHVIISLFLMLFFIFPATLHAIWYCFFRQPTEHIIA</sequence>
<evidence type="ECO:0000256" key="2">
    <source>
        <dbReference type="ARBA" id="ARBA00009530"/>
    </source>
</evidence>
<feature type="transmembrane region" description="Helical" evidence="6">
    <location>
        <begin position="32"/>
        <end position="51"/>
    </location>
</feature>
<dbReference type="GO" id="GO:0016020">
    <property type="term" value="C:membrane"/>
    <property type="evidence" value="ECO:0007669"/>
    <property type="project" value="UniProtKB-SubCell"/>
</dbReference>
<protein>
    <submittedName>
        <fullName evidence="8">Uncharacterized protein</fullName>
    </submittedName>
</protein>
<feature type="transmembrane region" description="Helical" evidence="6">
    <location>
        <begin position="57"/>
        <end position="82"/>
    </location>
</feature>
<dbReference type="Pfam" id="PF01679">
    <property type="entry name" value="Pmp3"/>
    <property type="match status" value="1"/>
</dbReference>
<keyword evidence="5 6" id="KW-0472">Membrane</keyword>
<keyword evidence="3 6" id="KW-0812">Transmembrane</keyword>
<organism evidence="7 8">
    <name type="scientific">Mesorhabditis belari</name>
    <dbReference type="NCBI Taxonomy" id="2138241"/>
    <lineage>
        <taxon>Eukaryota</taxon>
        <taxon>Metazoa</taxon>
        <taxon>Ecdysozoa</taxon>
        <taxon>Nematoda</taxon>
        <taxon>Chromadorea</taxon>
        <taxon>Rhabditida</taxon>
        <taxon>Rhabditina</taxon>
        <taxon>Rhabditomorpha</taxon>
        <taxon>Rhabditoidea</taxon>
        <taxon>Rhabditidae</taxon>
        <taxon>Mesorhabditinae</taxon>
        <taxon>Mesorhabditis</taxon>
    </lineage>
</organism>
<keyword evidence="4 6" id="KW-1133">Transmembrane helix</keyword>
<evidence type="ECO:0000256" key="3">
    <source>
        <dbReference type="ARBA" id="ARBA00022692"/>
    </source>
</evidence>